<dbReference type="GO" id="GO:0016020">
    <property type="term" value="C:membrane"/>
    <property type="evidence" value="ECO:0007669"/>
    <property type="project" value="UniProtKB-SubCell"/>
</dbReference>
<dbReference type="Proteomes" id="UP000596742">
    <property type="component" value="Unassembled WGS sequence"/>
</dbReference>
<gene>
    <name evidence="6" type="ORF">MGAL_10B069053</name>
</gene>
<feature type="transmembrane region" description="Helical" evidence="5">
    <location>
        <begin position="116"/>
        <end position="139"/>
    </location>
</feature>
<name>A0A8B6C817_MYTGA</name>
<accession>A0A8B6C817</accession>
<feature type="transmembrane region" description="Helical" evidence="5">
    <location>
        <begin position="159"/>
        <end position="178"/>
    </location>
</feature>
<keyword evidence="3 5" id="KW-1133">Transmembrane helix</keyword>
<reference evidence="6" key="1">
    <citation type="submission" date="2018-11" db="EMBL/GenBank/DDBJ databases">
        <authorList>
            <person name="Alioto T."/>
            <person name="Alioto T."/>
        </authorList>
    </citation>
    <scope>NUCLEOTIDE SEQUENCE</scope>
</reference>
<evidence type="ECO:0000256" key="3">
    <source>
        <dbReference type="ARBA" id="ARBA00022989"/>
    </source>
</evidence>
<keyword evidence="4 5" id="KW-0472">Membrane</keyword>
<keyword evidence="7" id="KW-1185">Reference proteome</keyword>
<feature type="transmembrane region" description="Helical" evidence="5">
    <location>
        <begin position="21"/>
        <end position="45"/>
    </location>
</feature>
<evidence type="ECO:0000313" key="7">
    <source>
        <dbReference type="Proteomes" id="UP000596742"/>
    </source>
</evidence>
<evidence type="ECO:0000256" key="4">
    <source>
        <dbReference type="ARBA" id="ARBA00023136"/>
    </source>
</evidence>
<evidence type="ECO:0000313" key="6">
    <source>
        <dbReference type="EMBL" id="VDI00959.1"/>
    </source>
</evidence>
<proteinExistence type="predicted"/>
<dbReference type="Pfam" id="PF00822">
    <property type="entry name" value="PMP22_Claudin"/>
    <property type="match status" value="1"/>
</dbReference>
<evidence type="ECO:0000256" key="2">
    <source>
        <dbReference type="ARBA" id="ARBA00022692"/>
    </source>
</evidence>
<dbReference type="Gene3D" id="1.20.140.150">
    <property type="match status" value="1"/>
</dbReference>
<comment type="caution">
    <text evidence="6">The sequence shown here is derived from an EMBL/GenBank/DDBJ whole genome shotgun (WGS) entry which is preliminary data.</text>
</comment>
<evidence type="ECO:0000256" key="5">
    <source>
        <dbReference type="SAM" id="Phobius"/>
    </source>
</evidence>
<comment type="subcellular location">
    <subcellularLocation>
        <location evidence="1">Membrane</location>
        <topology evidence="1">Multi-pass membrane protein</topology>
    </subcellularLocation>
</comment>
<sequence length="185" mass="21253">MILEVIYLAVNKANEGECERNIVWVLTSFLSLLWIIASSCIDYWLTLSVNIGNETMFTNQGLWKLCIKTSDVKCCGYGVMEEPSFIHWTRALVILVLLTQIFIMVFAYIDIYSRIDFFHVGTTVFVVFSEIFAFLAITIYGAAFDDNDATNQYSLSGSYWAFLSYFLIYGLFSTWLMIEQQCTVT</sequence>
<dbReference type="InterPro" id="IPR004031">
    <property type="entry name" value="PMP22/EMP/MP20/Claudin"/>
</dbReference>
<organism evidence="6 7">
    <name type="scientific">Mytilus galloprovincialis</name>
    <name type="common">Mediterranean mussel</name>
    <dbReference type="NCBI Taxonomy" id="29158"/>
    <lineage>
        <taxon>Eukaryota</taxon>
        <taxon>Metazoa</taxon>
        <taxon>Spiralia</taxon>
        <taxon>Lophotrochozoa</taxon>
        <taxon>Mollusca</taxon>
        <taxon>Bivalvia</taxon>
        <taxon>Autobranchia</taxon>
        <taxon>Pteriomorphia</taxon>
        <taxon>Mytilida</taxon>
        <taxon>Mytiloidea</taxon>
        <taxon>Mytilidae</taxon>
        <taxon>Mytilinae</taxon>
        <taxon>Mytilus</taxon>
    </lineage>
</organism>
<dbReference type="AlphaFoldDB" id="A0A8B6C817"/>
<dbReference type="EMBL" id="UYJE01001291">
    <property type="protein sequence ID" value="VDI00959.1"/>
    <property type="molecule type" value="Genomic_DNA"/>
</dbReference>
<feature type="transmembrane region" description="Helical" evidence="5">
    <location>
        <begin position="88"/>
        <end position="109"/>
    </location>
</feature>
<protein>
    <submittedName>
        <fullName evidence="6">Uncharacterized protein</fullName>
    </submittedName>
</protein>
<evidence type="ECO:0000256" key="1">
    <source>
        <dbReference type="ARBA" id="ARBA00004141"/>
    </source>
</evidence>
<keyword evidence="2 5" id="KW-0812">Transmembrane</keyword>